<evidence type="ECO:0000313" key="2">
    <source>
        <dbReference type="EMBL" id="CAG8770230.1"/>
    </source>
</evidence>
<dbReference type="Proteomes" id="UP000789570">
    <property type="component" value="Unassembled WGS sequence"/>
</dbReference>
<feature type="region of interest" description="Disordered" evidence="1">
    <location>
        <begin position="1"/>
        <end position="69"/>
    </location>
</feature>
<protein>
    <submittedName>
        <fullName evidence="2">5065_t:CDS:1</fullName>
    </submittedName>
</protein>
<proteinExistence type="predicted"/>
<organism evidence="2 3">
    <name type="scientific">Funneliformis caledonium</name>
    <dbReference type="NCBI Taxonomy" id="1117310"/>
    <lineage>
        <taxon>Eukaryota</taxon>
        <taxon>Fungi</taxon>
        <taxon>Fungi incertae sedis</taxon>
        <taxon>Mucoromycota</taxon>
        <taxon>Glomeromycotina</taxon>
        <taxon>Glomeromycetes</taxon>
        <taxon>Glomerales</taxon>
        <taxon>Glomeraceae</taxon>
        <taxon>Funneliformis</taxon>
    </lineage>
</organism>
<feature type="compositionally biased region" description="Polar residues" evidence="1">
    <location>
        <begin position="24"/>
        <end position="34"/>
    </location>
</feature>
<accession>A0A9N9NXN8</accession>
<sequence length="131" mass="14206">KPSSKYSQPDTSQNNPPSSTSSQLNRSRYNTTNVLALIGQIPSTPPRSKAQTSSTTSQLNTLKKFTTLSTTQLRPQLTASRFATTLLTPPHLIIRNNIPTVSSQTSNQTSSQISSEKFSQSFSQTPSQSSS</sequence>
<evidence type="ECO:0000313" key="3">
    <source>
        <dbReference type="Proteomes" id="UP000789570"/>
    </source>
</evidence>
<reference evidence="2" key="1">
    <citation type="submission" date="2021-06" db="EMBL/GenBank/DDBJ databases">
        <authorList>
            <person name="Kallberg Y."/>
            <person name="Tangrot J."/>
            <person name="Rosling A."/>
        </authorList>
    </citation>
    <scope>NUCLEOTIDE SEQUENCE</scope>
    <source>
        <strain evidence="2">UK204</strain>
    </source>
</reference>
<feature type="compositionally biased region" description="Low complexity" evidence="1">
    <location>
        <begin position="100"/>
        <end position="131"/>
    </location>
</feature>
<evidence type="ECO:0000256" key="1">
    <source>
        <dbReference type="SAM" id="MobiDB-lite"/>
    </source>
</evidence>
<keyword evidence="3" id="KW-1185">Reference proteome</keyword>
<feature type="non-terminal residue" evidence="2">
    <location>
        <position position="131"/>
    </location>
</feature>
<feature type="compositionally biased region" description="Polar residues" evidence="1">
    <location>
        <begin position="58"/>
        <end position="69"/>
    </location>
</feature>
<dbReference type="EMBL" id="CAJVPQ010027034">
    <property type="protein sequence ID" value="CAG8770230.1"/>
    <property type="molecule type" value="Genomic_DNA"/>
</dbReference>
<feature type="region of interest" description="Disordered" evidence="1">
    <location>
        <begin position="96"/>
        <end position="131"/>
    </location>
</feature>
<name>A0A9N9NXN8_9GLOM</name>
<gene>
    <name evidence="2" type="ORF">FCALED_LOCUS17491</name>
</gene>
<dbReference type="AlphaFoldDB" id="A0A9N9NXN8"/>
<feature type="compositionally biased region" description="Low complexity" evidence="1">
    <location>
        <begin position="7"/>
        <end position="23"/>
    </location>
</feature>
<comment type="caution">
    <text evidence="2">The sequence shown here is derived from an EMBL/GenBank/DDBJ whole genome shotgun (WGS) entry which is preliminary data.</text>
</comment>